<accession>A0ABW3UXG8</accession>
<name>A0ABW3UXG8_9HYPH</name>
<keyword evidence="1" id="KW-0812">Transmembrane</keyword>
<proteinExistence type="predicted"/>
<feature type="transmembrane region" description="Helical" evidence="1">
    <location>
        <begin position="83"/>
        <end position="100"/>
    </location>
</feature>
<evidence type="ECO:0000313" key="2">
    <source>
        <dbReference type="EMBL" id="MFD1225608.1"/>
    </source>
</evidence>
<keyword evidence="1" id="KW-1133">Transmembrane helix</keyword>
<organism evidence="2 3">
    <name type="scientific">Pseudochrobactrum kiredjianiae</name>
    <dbReference type="NCBI Taxonomy" id="386305"/>
    <lineage>
        <taxon>Bacteria</taxon>
        <taxon>Pseudomonadati</taxon>
        <taxon>Pseudomonadota</taxon>
        <taxon>Alphaproteobacteria</taxon>
        <taxon>Hyphomicrobiales</taxon>
        <taxon>Brucellaceae</taxon>
        <taxon>Pseudochrobactrum</taxon>
    </lineage>
</organism>
<evidence type="ECO:0000313" key="3">
    <source>
        <dbReference type="Proteomes" id="UP001597263"/>
    </source>
</evidence>
<keyword evidence="3" id="KW-1185">Reference proteome</keyword>
<protein>
    <submittedName>
        <fullName evidence="2">Uncharacterized protein</fullName>
    </submittedName>
</protein>
<feature type="transmembrane region" description="Helical" evidence="1">
    <location>
        <begin position="44"/>
        <end position="63"/>
    </location>
</feature>
<dbReference type="RefSeq" id="WP_289388729.1">
    <property type="nucleotide sequence ID" value="NZ_JAUCBM010000018.1"/>
</dbReference>
<evidence type="ECO:0000256" key="1">
    <source>
        <dbReference type="SAM" id="Phobius"/>
    </source>
</evidence>
<dbReference type="Proteomes" id="UP001597263">
    <property type="component" value="Unassembled WGS sequence"/>
</dbReference>
<dbReference type="EMBL" id="JBHTMA010000001">
    <property type="protein sequence ID" value="MFD1225608.1"/>
    <property type="molecule type" value="Genomic_DNA"/>
</dbReference>
<keyword evidence="1" id="KW-0472">Membrane</keyword>
<sequence>MGQSAAISKWFSGFFPKNSLEFLVFAFYLCAGLPLLFFEPKPAFLFSAILLVIIAPMVLTTVVDYQFPKSEDFKLKFHRRFELLKLSVPAAALIIILLKLNS</sequence>
<feature type="transmembrane region" description="Helical" evidence="1">
    <location>
        <begin position="20"/>
        <end position="38"/>
    </location>
</feature>
<gene>
    <name evidence="2" type="ORF">ACFQ35_00190</name>
</gene>
<comment type="caution">
    <text evidence="2">The sequence shown here is derived from an EMBL/GenBank/DDBJ whole genome shotgun (WGS) entry which is preliminary data.</text>
</comment>
<reference evidence="3" key="1">
    <citation type="journal article" date="2019" name="Int. J. Syst. Evol. Microbiol.">
        <title>The Global Catalogue of Microorganisms (GCM) 10K type strain sequencing project: providing services to taxonomists for standard genome sequencing and annotation.</title>
        <authorList>
            <consortium name="The Broad Institute Genomics Platform"/>
            <consortium name="The Broad Institute Genome Sequencing Center for Infectious Disease"/>
            <person name="Wu L."/>
            <person name="Ma J."/>
        </authorList>
    </citation>
    <scope>NUCLEOTIDE SEQUENCE [LARGE SCALE GENOMIC DNA]</scope>
    <source>
        <strain evidence="3">CCUG 49584</strain>
    </source>
</reference>